<evidence type="ECO:0000256" key="2">
    <source>
        <dbReference type="PROSITE-ProRule" id="PRU00266"/>
    </source>
</evidence>
<proteinExistence type="predicted"/>
<dbReference type="GO" id="GO:0003723">
    <property type="term" value="F:RNA binding"/>
    <property type="evidence" value="ECO:0007669"/>
    <property type="project" value="UniProtKB-UniRule"/>
</dbReference>
<dbReference type="PROSITE" id="PS50137">
    <property type="entry name" value="DS_RBD"/>
    <property type="match status" value="1"/>
</dbReference>
<gene>
    <name evidence="5" type="ORF">DFH07DRAFT_851555</name>
</gene>
<dbReference type="Gene3D" id="1.10.1520.10">
    <property type="entry name" value="Ribonuclease III domain"/>
    <property type="match status" value="1"/>
</dbReference>
<evidence type="ECO:0000259" key="4">
    <source>
        <dbReference type="PROSITE" id="PS50142"/>
    </source>
</evidence>
<reference evidence="5" key="1">
    <citation type="submission" date="2023-03" db="EMBL/GenBank/DDBJ databases">
        <title>Massive genome expansion in bonnet fungi (Mycena s.s.) driven by repeated elements and novel gene families across ecological guilds.</title>
        <authorList>
            <consortium name="Lawrence Berkeley National Laboratory"/>
            <person name="Harder C.B."/>
            <person name="Miyauchi S."/>
            <person name="Viragh M."/>
            <person name="Kuo A."/>
            <person name="Thoen E."/>
            <person name="Andreopoulos B."/>
            <person name="Lu D."/>
            <person name="Skrede I."/>
            <person name="Drula E."/>
            <person name="Henrissat B."/>
            <person name="Morin E."/>
            <person name="Kohler A."/>
            <person name="Barry K."/>
            <person name="LaButti K."/>
            <person name="Morin E."/>
            <person name="Salamov A."/>
            <person name="Lipzen A."/>
            <person name="Mereny Z."/>
            <person name="Hegedus B."/>
            <person name="Baldrian P."/>
            <person name="Stursova M."/>
            <person name="Weitz H."/>
            <person name="Taylor A."/>
            <person name="Grigoriev I.V."/>
            <person name="Nagy L.G."/>
            <person name="Martin F."/>
            <person name="Kauserud H."/>
        </authorList>
    </citation>
    <scope>NUCLEOTIDE SEQUENCE</scope>
    <source>
        <strain evidence="5">CBHHK188m</strain>
    </source>
</reference>
<comment type="caution">
    <text evidence="5">The sequence shown here is derived from an EMBL/GenBank/DDBJ whole genome shotgun (WGS) entry which is preliminary data.</text>
</comment>
<keyword evidence="1 2" id="KW-0694">RNA-binding</keyword>
<dbReference type="InterPro" id="IPR014720">
    <property type="entry name" value="dsRBD_dom"/>
</dbReference>
<organism evidence="5 6">
    <name type="scientific">Mycena maculata</name>
    <dbReference type="NCBI Taxonomy" id="230809"/>
    <lineage>
        <taxon>Eukaryota</taxon>
        <taxon>Fungi</taxon>
        <taxon>Dikarya</taxon>
        <taxon>Basidiomycota</taxon>
        <taxon>Agaricomycotina</taxon>
        <taxon>Agaricomycetes</taxon>
        <taxon>Agaricomycetidae</taxon>
        <taxon>Agaricales</taxon>
        <taxon>Marasmiineae</taxon>
        <taxon>Mycenaceae</taxon>
        <taxon>Mycena</taxon>
    </lineage>
</organism>
<dbReference type="Pfam" id="PF00035">
    <property type="entry name" value="dsrm"/>
    <property type="match status" value="1"/>
</dbReference>
<evidence type="ECO:0000256" key="1">
    <source>
        <dbReference type="ARBA" id="ARBA00022884"/>
    </source>
</evidence>
<dbReference type="AlphaFoldDB" id="A0AAD7HUX7"/>
<dbReference type="InterPro" id="IPR000999">
    <property type="entry name" value="RNase_III_dom"/>
</dbReference>
<feature type="domain" description="DRBM" evidence="3">
    <location>
        <begin position="174"/>
        <end position="241"/>
    </location>
</feature>
<sequence length="241" mass="26145">MNVLPKIEGDVDILLDIYSHQSLRGDSPLNDEYGDIDRLVELGSKALDMAVTAHFFQKRPMLIAPQMNDEVKSAVSDEKLRDWLAASNIQSRYRAAPGVVSILESPVDMRRFFCSYIGALYIRNGFHQVQAWISALIDPNAHVDSFGTLLPPPQPLGMPPPLPNPSTSPQNSGNILSVINEAAMKRGVSVTYPAEQTGPPHAPTWTVTCVVGGIEKGRGSGKGTKAAKEAAARQAMQNLGW</sequence>
<evidence type="ECO:0000313" key="6">
    <source>
        <dbReference type="Proteomes" id="UP001215280"/>
    </source>
</evidence>
<evidence type="ECO:0000313" key="5">
    <source>
        <dbReference type="EMBL" id="KAJ7727834.1"/>
    </source>
</evidence>
<protein>
    <submittedName>
        <fullName evidence="5">Uncharacterized protein</fullName>
    </submittedName>
</protein>
<keyword evidence="6" id="KW-1185">Reference proteome</keyword>
<dbReference type="SUPFAM" id="SSF54768">
    <property type="entry name" value="dsRNA-binding domain-like"/>
    <property type="match status" value="1"/>
</dbReference>
<evidence type="ECO:0000259" key="3">
    <source>
        <dbReference type="PROSITE" id="PS50137"/>
    </source>
</evidence>
<dbReference type="Gene3D" id="3.30.160.20">
    <property type="match status" value="1"/>
</dbReference>
<dbReference type="PROSITE" id="PS50142">
    <property type="entry name" value="RNASE_3_2"/>
    <property type="match status" value="1"/>
</dbReference>
<dbReference type="SUPFAM" id="SSF69065">
    <property type="entry name" value="RNase III domain-like"/>
    <property type="match status" value="1"/>
</dbReference>
<dbReference type="GO" id="GO:0004525">
    <property type="term" value="F:ribonuclease III activity"/>
    <property type="evidence" value="ECO:0007669"/>
    <property type="project" value="InterPro"/>
</dbReference>
<name>A0AAD7HUX7_9AGAR</name>
<accession>A0AAD7HUX7</accession>
<dbReference type="SMART" id="SM00358">
    <property type="entry name" value="DSRM"/>
    <property type="match status" value="1"/>
</dbReference>
<dbReference type="Proteomes" id="UP001215280">
    <property type="component" value="Unassembled WGS sequence"/>
</dbReference>
<dbReference type="EMBL" id="JARJLG010000209">
    <property type="protein sequence ID" value="KAJ7727834.1"/>
    <property type="molecule type" value="Genomic_DNA"/>
</dbReference>
<dbReference type="GO" id="GO:0006396">
    <property type="term" value="P:RNA processing"/>
    <property type="evidence" value="ECO:0007669"/>
    <property type="project" value="InterPro"/>
</dbReference>
<dbReference type="InterPro" id="IPR036389">
    <property type="entry name" value="RNase_III_sf"/>
</dbReference>
<feature type="domain" description="RNase III" evidence="4">
    <location>
        <begin position="1"/>
        <end position="125"/>
    </location>
</feature>